<dbReference type="RefSeq" id="WP_317795260.1">
    <property type="nucleotide sequence ID" value="NZ_AP028461.1"/>
</dbReference>
<proteinExistence type="predicted"/>
<sequence length="81" mass="9543">MRRHREVRVWFMPWKTRCACGCAWFPCPDAVTVDPPAVTESLRIADPRWNGPTVHFVAVRPVRGNERPLMTKGQQWRSRRQ</sequence>
<gene>
    <name evidence="1" type="ORF">ACFQ5G_06585</name>
</gene>
<dbReference type="Proteomes" id="UP001597183">
    <property type="component" value="Unassembled WGS sequence"/>
</dbReference>
<dbReference type="EMBL" id="JBHTMK010000007">
    <property type="protein sequence ID" value="MFD1365007.1"/>
    <property type="molecule type" value="Genomic_DNA"/>
</dbReference>
<comment type="caution">
    <text evidence="1">The sequence shown here is derived from an EMBL/GenBank/DDBJ whole genome shotgun (WGS) entry which is preliminary data.</text>
</comment>
<accession>A0ABW4A4C8</accession>
<evidence type="ECO:0008006" key="3">
    <source>
        <dbReference type="Google" id="ProtNLM"/>
    </source>
</evidence>
<evidence type="ECO:0000313" key="1">
    <source>
        <dbReference type="EMBL" id="MFD1365007.1"/>
    </source>
</evidence>
<name>A0ABW4A4C8_9ACTN</name>
<evidence type="ECO:0000313" key="2">
    <source>
        <dbReference type="Proteomes" id="UP001597183"/>
    </source>
</evidence>
<protein>
    <recommendedName>
        <fullName evidence="3">Secreted protein</fullName>
    </recommendedName>
</protein>
<organism evidence="1 2">
    <name type="scientific">Actinoplanes sichuanensis</name>
    <dbReference type="NCBI Taxonomy" id="512349"/>
    <lineage>
        <taxon>Bacteria</taxon>
        <taxon>Bacillati</taxon>
        <taxon>Actinomycetota</taxon>
        <taxon>Actinomycetes</taxon>
        <taxon>Micromonosporales</taxon>
        <taxon>Micromonosporaceae</taxon>
        <taxon>Actinoplanes</taxon>
    </lineage>
</organism>
<reference evidence="2" key="1">
    <citation type="journal article" date="2019" name="Int. J. Syst. Evol. Microbiol.">
        <title>The Global Catalogue of Microorganisms (GCM) 10K type strain sequencing project: providing services to taxonomists for standard genome sequencing and annotation.</title>
        <authorList>
            <consortium name="The Broad Institute Genomics Platform"/>
            <consortium name="The Broad Institute Genome Sequencing Center for Infectious Disease"/>
            <person name="Wu L."/>
            <person name="Ma J."/>
        </authorList>
    </citation>
    <scope>NUCLEOTIDE SEQUENCE [LARGE SCALE GENOMIC DNA]</scope>
    <source>
        <strain evidence="2">CCM 7526</strain>
    </source>
</reference>
<keyword evidence="2" id="KW-1185">Reference proteome</keyword>